<dbReference type="FunFam" id="3.10.20.30:FF:000002">
    <property type="entry name" value="GTP pyrophosphokinase (RelA/SpoT)"/>
    <property type="match status" value="1"/>
</dbReference>
<dbReference type="HOGENOM" id="CLU_012300_3_0_9"/>
<dbReference type="EMBL" id="AWVJ01000191">
    <property type="protein sequence ID" value="ERK41592.1"/>
    <property type="molecule type" value="Genomic_DNA"/>
</dbReference>
<reference evidence="8 9" key="1">
    <citation type="submission" date="2013-06" db="EMBL/GenBank/DDBJ databases">
        <authorList>
            <person name="Weinstock G."/>
            <person name="Sodergren E."/>
            <person name="Lobos E.A."/>
            <person name="Fulton L."/>
            <person name="Fulton R."/>
            <person name="Courtney L."/>
            <person name="Fronick C."/>
            <person name="O'Laughlin M."/>
            <person name="Godfrey J."/>
            <person name="Wilson R.M."/>
            <person name="Miner T."/>
            <person name="Farmer C."/>
            <person name="Delehaunty K."/>
            <person name="Cordes M."/>
            <person name="Minx P."/>
            <person name="Tomlinson C."/>
            <person name="Chen J."/>
            <person name="Wollam A."/>
            <person name="Pepin K.H."/>
            <person name="Bhonagiri V."/>
            <person name="Zhang X."/>
            <person name="Warren W."/>
            <person name="Mitreva M."/>
            <person name="Mardis E.R."/>
            <person name="Wilson R.K."/>
        </authorList>
    </citation>
    <scope>NUCLEOTIDE SEQUENCE [LARGE SCALE GENOMIC DNA]</scope>
    <source>
        <strain evidence="8 9">ATCC 29099</strain>
    </source>
</reference>
<dbReference type="Gene3D" id="1.10.3210.10">
    <property type="entry name" value="Hypothetical protein af1432"/>
    <property type="match status" value="1"/>
</dbReference>
<dbReference type="Gene3D" id="3.10.20.30">
    <property type="match status" value="1"/>
</dbReference>
<dbReference type="AlphaFoldDB" id="U2QS82"/>
<dbReference type="Pfam" id="PF13291">
    <property type="entry name" value="ACT_4"/>
    <property type="match status" value="1"/>
</dbReference>
<dbReference type="InterPro" id="IPR006674">
    <property type="entry name" value="HD_domain"/>
</dbReference>
<evidence type="ECO:0000256" key="4">
    <source>
        <dbReference type="RuleBase" id="RU003847"/>
    </source>
</evidence>
<feature type="domain" description="ACT" evidence="5">
    <location>
        <begin position="736"/>
        <end position="810"/>
    </location>
</feature>
<keyword evidence="8" id="KW-0418">Kinase</keyword>
<feature type="domain" description="HD" evidence="6">
    <location>
        <begin position="114"/>
        <end position="214"/>
    </location>
</feature>
<dbReference type="CDD" id="cd04876">
    <property type="entry name" value="ACT_RelA-SpoT"/>
    <property type="match status" value="1"/>
</dbReference>
<dbReference type="PATRIC" id="fig|1256908.3.peg.2932"/>
<evidence type="ECO:0000256" key="2">
    <source>
        <dbReference type="ARBA" id="ARBA00013251"/>
    </source>
</evidence>
<dbReference type="InterPro" id="IPR045600">
    <property type="entry name" value="RelA/SpoT_AH_RIS"/>
</dbReference>
<dbReference type="GO" id="GO:0008728">
    <property type="term" value="F:GTP diphosphokinase activity"/>
    <property type="evidence" value="ECO:0007669"/>
    <property type="project" value="UniProtKB-EC"/>
</dbReference>
<dbReference type="EC" id="2.7.6.5" evidence="2"/>
<dbReference type="PROSITE" id="PS51880">
    <property type="entry name" value="TGS"/>
    <property type="match status" value="1"/>
</dbReference>
<accession>U2QS82</accession>
<evidence type="ECO:0000259" key="6">
    <source>
        <dbReference type="PROSITE" id="PS51831"/>
    </source>
</evidence>
<dbReference type="CDD" id="cd00077">
    <property type="entry name" value="HDc"/>
    <property type="match status" value="1"/>
</dbReference>
<keyword evidence="8" id="KW-0808">Transferase</keyword>
<comment type="function">
    <text evidence="4">In eubacteria ppGpp (guanosine 3'-diphosphate 5'-diphosphate) is a mediator of the stringent response that coordinates a variety of cellular activities in response to changes in nutritional abundance.</text>
</comment>
<proteinExistence type="inferred from homology"/>
<dbReference type="FunFam" id="3.30.460.10:FF:000001">
    <property type="entry name" value="GTP pyrophosphokinase RelA"/>
    <property type="match status" value="1"/>
</dbReference>
<dbReference type="InterPro" id="IPR004811">
    <property type="entry name" value="RelA/Spo_fam"/>
</dbReference>
<dbReference type="CDD" id="cd01668">
    <property type="entry name" value="TGS_RSH"/>
    <property type="match status" value="1"/>
</dbReference>
<dbReference type="SUPFAM" id="SSF81301">
    <property type="entry name" value="Nucleotidyltransferase"/>
    <property type="match status" value="1"/>
</dbReference>
<dbReference type="Pfam" id="PF19296">
    <property type="entry name" value="RelA_AH_RIS"/>
    <property type="match status" value="1"/>
</dbReference>
<dbReference type="Pfam" id="PF02824">
    <property type="entry name" value="TGS"/>
    <property type="match status" value="1"/>
</dbReference>
<dbReference type="eggNOG" id="COG0317">
    <property type="taxonomic scope" value="Bacteria"/>
</dbReference>
<evidence type="ECO:0000256" key="3">
    <source>
        <dbReference type="ARBA" id="ARBA00048244"/>
    </source>
</evidence>
<dbReference type="SUPFAM" id="SSF109604">
    <property type="entry name" value="HD-domain/PDEase-like"/>
    <property type="match status" value="1"/>
</dbReference>
<dbReference type="GO" id="GO:0005886">
    <property type="term" value="C:plasma membrane"/>
    <property type="evidence" value="ECO:0007669"/>
    <property type="project" value="TreeGrafter"/>
</dbReference>
<dbReference type="UniPathway" id="UPA00908">
    <property type="reaction ID" value="UER00884"/>
</dbReference>
<comment type="pathway">
    <text evidence="1">Purine metabolism; ppGpp biosynthesis; ppGpp from GTP: step 1/2.</text>
</comment>
<dbReference type="InterPro" id="IPR003607">
    <property type="entry name" value="HD/PDEase_dom"/>
</dbReference>
<dbReference type="InterPro" id="IPR002912">
    <property type="entry name" value="ACT_dom"/>
</dbReference>
<dbReference type="SUPFAM" id="SSF55021">
    <property type="entry name" value="ACT-like"/>
    <property type="match status" value="1"/>
</dbReference>
<dbReference type="FunFam" id="1.10.3210.10:FF:000001">
    <property type="entry name" value="GTP pyrophosphokinase RelA"/>
    <property type="match status" value="1"/>
</dbReference>
<feature type="domain" description="TGS" evidence="7">
    <location>
        <begin position="455"/>
        <end position="520"/>
    </location>
</feature>
<dbReference type="PROSITE" id="PS51671">
    <property type="entry name" value="ACT"/>
    <property type="match status" value="1"/>
</dbReference>
<dbReference type="Pfam" id="PF04607">
    <property type="entry name" value="RelA_SpoT"/>
    <property type="match status" value="1"/>
</dbReference>
<evidence type="ECO:0000256" key="1">
    <source>
        <dbReference type="ARBA" id="ARBA00004976"/>
    </source>
</evidence>
<protein>
    <recommendedName>
        <fullName evidence="2">GTP diphosphokinase</fullName>
        <ecNumber evidence="2">2.7.6.5</ecNumber>
    </recommendedName>
</protein>
<dbReference type="Proteomes" id="UP000016608">
    <property type="component" value="Unassembled WGS sequence"/>
</dbReference>
<dbReference type="InterPro" id="IPR045865">
    <property type="entry name" value="ACT-like_dom_sf"/>
</dbReference>
<dbReference type="CDD" id="cd05399">
    <property type="entry name" value="NT_Rel-Spo_like"/>
    <property type="match status" value="1"/>
</dbReference>
<dbReference type="Gene3D" id="3.30.70.260">
    <property type="match status" value="1"/>
</dbReference>
<dbReference type="GO" id="GO:0015970">
    <property type="term" value="P:guanosine tetraphosphate biosynthetic process"/>
    <property type="evidence" value="ECO:0007669"/>
    <property type="project" value="UniProtKB-UniPathway"/>
</dbReference>
<dbReference type="PROSITE" id="PS51831">
    <property type="entry name" value="HD"/>
    <property type="match status" value="1"/>
</dbReference>
<dbReference type="SUPFAM" id="SSF81271">
    <property type="entry name" value="TGS-like"/>
    <property type="match status" value="1"/>
</dbReference>
<keyword evidence="9" id="KW-1185">Reference proteome</keyword>
<dbReference type="SMART" id="SM00954">
    <property type="entry name" value="RelA_SpoT"/>
    <property type="match status" value="1"/>
</dbReference>
<dbReference type="InterPro" id="IPR004095">
    <property type="entry name" value="TGS"/>
</dbReference>
<dbReference type="Pfam" id="PF13328">
    <property type="entry name" value="HD_4"/>
    <property type="match status" value="1"/>
</dbReference>
<evidence type="ECO:0000259" key="5">
    <source>
        <dbReference type="PROSITE" id="PS51671"/>
    </source>
</evidence>
<dbReference type="Gene3D" id="3.30.460.10">
    <property type="entry name" value="Beta Polymerase, domain 2"/>
    <property type="match status" value="1"/>
</dbReference>
<dbReference type="PANTHER" id="PTHR21262">
    <property type="entry name" value="GUANOSINE-3',5'-BIS DIPHOSPHATE 3'-PYROPHOSPHOHYDROLASE"/>
    <property type="match status" value="1"/>
</dbReference>
<dbReference type="InterPro" id="IPR043519">
    <property type="entry name" value="NT_sf"/>
</dbReference>
<sequence length="810" mass="92099">MESVAIYNKFHYNVGIGGIEMETKEKKIISENNNIPRTKMQIDEAALQSIEPAAVLDSAIVPIRDFVSPEELHRDLIEIIQKYHPSADISMVEKAYQIAAEAHKTQVRKSGEPYIIHPLYVAIILAELEMDKETIVAGLLHDVVEDTVMTDEEIKEEFGPEVALLVDGVTKLGQIAYDADKIEVQAENLRKMFLAMAKDIRVIIIKLADRLHNMRTLKYMKPEKQKEKARETMDIYAPIAQRLGISKIKIELEDLSLKYLEPEAYYDLVEKIAVRKSARDAYVHRLMNDVEACLKDAGIKATVMGRAKHFFSIYKKMVNQNKTLDQIYDLFAIRIIVDDVKDCYAALGVIHEKYKPIPGRFKDYIAMPKPNMYQSLHTTLIGPTGQPFEIQIRTEEMHRTSEYGIAAHWKYKEANNGNSINGEEEKLSWLRQILEWQRDMSDNREFMSLLKSDLDLFSDSVFCFTPSGDVKSLPKGSTPIDFAYGIHSAVGNKMIGAKVNGRLVTIDYNIRNGDRIEILTSANSKGPSRDWLNLVKSTQAKNKINQWFRNQFKEENIIKGKELLTNYCKTKGINFGDINKPDYQAKVQRKYGFRDWESVLAAVGHGGLTESQIINRMMEEYRKEHAQQLTDAQVVENASEQKEKHAEVERTTHKKSGIIVKGLTDVAVHFSKCCSPVPGDEIVGFVTRGRGVSIHRTDCVNIMQLPDFDRQRLIEAEWQQGASDEENGGHGRYLAELKIFGNNRTGLLVDISKVFTERGIDIDSINSRTSKKGIATIVVSFYTKGKDELSMLSEKLRQIESVFEIERTTG</sequence>
<dbReference type="GO" id="GO:0016301">
    <property type="term" value="F:kinase activity"/>
    <property type="evidence" value="ECO:0007669"/>
    <property type="project" value="UniProtKB-KW"/>
</dbReference>
<comment type="caution">
    <text evidence="8">The sequence shown here is derived from an EMBL/GenBank/DDBJ whole genome shotgun (WGS) entry which is preliminary data.</text>
</comment>
<name>U2QS82_EUBRA</name>
<evidence type="ECO:0000313" key="9">
    <source>
        <dbReference type="Proteomes" id="UP000016608"/>
    </source>
</evidence>
<evidence type="ECO:0000259" key="7">
    <source>
        <dbReference type="PROSITE" id="PS51880"/>
    </source>
</evidence>
<dbReference type="NCBIfam" id="TIGR00691">
    <property type="entry name" value="spoT_relA"/>
    <property type="match status" value="1"/>
</dbReference>
<comment type="similarity">
    <text evidence="4">Belongs to the relA/spoT family.</text>
</comment>
<dbReference type="PANTHER" id="PTHR21262:SF31">
    <property type="entry name" value="GTP PYROPHOSPHOKINASE"/>
    <property type="match status" value="1"/>
</dbReference>
<comment type="catalytic activity">
    <reaction evidence="3">
        <text>GTP + ATP = guanosine 3'-diphosphate 5'-triphosphate + AMP</text>
        <dbReference type="Rhea" id="RHEA:22088"/>
        <dbReference type="ChEBI" id="CHEBI:30616"/>
        <dbReference type="ChEBI" id="CHEBI:37565"/>
        <dbReference type="ChEBI" id="CHEBI:142410"/>
        <dbReference type="ChEBI" id="CHEBI:456215"/>
        <dbReference type="EC" id="2.7.6.5"/>
    </reaction>
</comment>
<dbReference type="InterPro" id="IPR033655">
    <property type="entry name" value="TGS_RelA/SpoT"/>
</dbReference>
<dbReference type="SMART" id="SM00471">
    <property type="entry name" value="HDc"/>
    <property type="match status" value="1"/>
</dbReference>
<organism evidence="8 9">
    <name type="scientific">Eubacterium ramulus ATCC 29099</name>
    <dbReference type="NCBI Taxonomy" id="1256908"/>
    <lineage>
        <taxon>Bacteria</taxon>
        <taxon>Bacillati</taxon>
        <taxon>Bacillota</taxon>
        <taxon>Clostridia</taxon>
        <taxon>Eubacteriales</taxon>
        <taxon>Eubacteriaceae</taxon>
        <taxon>Eubacterium</taxon>
    </lineage>
</organism>
<dbReference type="InterPro" id="IPR007685">
    <property type="entry name" value="RelA_SpoT"/>
</dbReference>
<dbReference type="InterPro" id="IPR012675">
    <property type="entry name" value="Beta-grasp_dom_sf"/>
</dbReference>
<evidence type="ECO:0000313" key="8">
    <source>
        <dbReference type="EMBL" id="ERK41592.1"/>
    </source>
</evidence>
<gene>
    <name evidence="8" type="ORF">HMPREF0373_03199</name>
</gene>
<dbReference type="InterPro" id="IPR012676">
    <property type="entry name" value="TGS-like"/>
</dbReference>